<evidence type="ECO:0000256" key="1">
    <source>
        <dbReference type="SAM" id="Coils"/>
    </source>
</evidence>
<keyword evidence="3" id="KW-1185">Reference proteome</keyword>
<feature type="coiled-coil region" evidence="1">
    <location>
        <begin position="2"/>
        <end position="63"/>
    </location>
</feature>
<accession>A0ABN7UXE3</accession>
<comment type="caution">
    <text evidence="2">The sequence shown here is derived from an EMBL/GenBank/DDBJ whole genome shotgun (WGS) entry which is preliminary data.</text>
</comment>
<evidence type="ECO:0000313" key="3">
    <source>
        <dbReference type="Proteomes" id="UP000789901"/>
    </source>
</evidence>
<organism evidence="2 3">
    <name type="scientific">Gigaspora margarita</name>
    <dbReference type="NCBI Taxonomy" id="4874"/>
    <lineage>
        <taxon>Eukaryota</taxon>
        <taxon>Fungi</taxon>
        <taxon>Fungi incertae sedis</taxon>
        <taxon>Mucoromycota</taxon>
        <taxon>Glomeromycotina</taxon>
        <taxon>Glomeromycetes</taxon>
        <taxon>Diversisporales</taxon>
        <taxon>Gigasporaceae</taxon>
        <taxon>Gigaspora</taxon>
    </lineage>
</organism>
<gene>
    <name evidence="2" type="ORF">GMARGA_LOCUS11842</name>
</gene>
<dbReference type="EMBL" id="CAJVQB010007065">
    <property type="protein sequence ID" value="CAG8696447.1"/>
    <property type="molecule type" value="Genomic_DNA"/>
</dbReference>
<keyword evidence="1" id="KW-0175">Coiled coil</keyword>
<dbReference type="Proteomes" id="UP000789901">
    <property type="component" value="Unassembled WGS sequence"/>
</dbReference>
<reference evidence="2 3" key="1">
    <citation type="submission" date="2021-06" db="EMBL/GenBank/DDBJ databases">
        <authorList>
            <person name="Kallberg Y."/>
            <person name="Tangrot J."/>
            <person name="Rosling A."/>
        </authorList>
    </citation>
    <scope>NUCLEOTIDE SEQUENCE [LARGE SCALE GENOMIC DNA]</scope>
    <source>
        <strain evidence="2 3">120-4 pot B 10/14</strain>
    </source>
</reference>
<protein>
    <submittedName>
        <fullName evidence="2">13971_t:CDS:1</fullName>
    </submittedName>
</protein>
<name>A0ABN7UXE3_GIGMA</name>
<proteinExistence type="predicted"/>
<evidence type="ECO:0000313" key="2">
    <source>
        <dbReference type="EMBL" id="CAG8696447.1"/>
    </source>
</evidence>
<sequence length="66" mass="7897">MKEQQNQLKLEFEKRVKELKRSKIYKNGIIDIYIELAKDSNFSKLAKQQIKALNKRLQEQKKGDMT</sequence>